<name>A0A0P4W614_SCYOL</name>
<sequence length="915" mass="103135">MTRIMEAQESQPVHNIFSLLTEAGQWTDLEATAKVSSLLDTFSSFLKSAPSPEEGVQATRLAFGSVLPHLQVDRTAFNFFCVVFSFLKPSHDSFLQRCSGKDASASSDTIKLLQQCCTVSECCKLALQFLLPAEKIAVEYLSNLPPVFLNIVSSSLTHCKQSETIYNGQLEQVQDSLSVLYQLTVEVAVDFANLLSRLKFDPLAEDDLEILTEVCDKLCTTAACLSQLSEVRGSVTLWRAYTSLIQQYHGVLITRLNLSLPMTALVKEIKDGLNTLTSLSLGNSTVEEKDKKIVQRIIKMTSFCLKVVIVMCEKFHGYLMDCHTSLMLLILLLYRFSPKNVVLSDYPEGVKKDLELQVTIGIEPLLAHLRDDEGFIEEVLKSVQKEVSIVDDWGCHILLLIAVLFPLRSSITHHMNTIVSRIFQATEKGHTSLSFPCMMDGVMCKGKPLSAVTLYEHTVMHLCAAVATFDCQQFESLERELVHWLLSGEMWPSLLAADVWCFIARYGTSELCRAHCTYLVEVLSQTHTAPPSIQQLVTVTLLSRLMGKLSQSHKEDIMSRINAARQNEKDRGMWCRLIQDKPEDGVQLVEFQSCMEDFIQHVNIITSRTATAEDVKSLIHNLQETELLLEAFPRNHTPEDPVSTNFLTSIALLWTRLPLEYIGCLLVEKLVCSLLKISSFILSYLSSSQLLQILSVVKEGCLRGSVTVKVSLCDFMISLGQCSFSESPHLHPILSIMSDVLSNMMKDENPLIHQHAIDAFVAVGIHTSHEEVLPMCLAGCGKETRERVTLYLQQTPHPTNQTPFSLLHYQSIRMQQKDLQKRQDNVILIMDQMKTEKLKVHCQNHEEVKAVKRRRESISPDEKILDINRLLDSLKESCNLVKRMKDSNVFIANENSKMVKDILENMLIIWTTGEL</sequence>
<proteinExistence type="predicted"/>
<reference evidence="1" key="1">
    <citation type="submission" date="2015-09" db="EMBL/GenBank/DDBJ databases">
        <title>Scylla olivacea transcriptome.</title>
        <authorList>
            <person name="Ikhwanuddin M."/>
        </authorList>
    </citation>
    <scope>NUCLEOTIDE SEQUENCE</scope>
</reference>
<dbReference type="AlphaFoldDB" id="A0A0P4W614"/>
<dbReference type="EMBL" id="GDRN01069451">
    <property type="protein sequence ID" value="JAI64044.1"/>
    <property type="molecule type" value="Transcribed_RNA"/>
</dbReference>
<evidence type="ECO:0000313" key="1">
    <source>
        <dbReference type="EMBL" id="JAI64044.1"/>
    </source>
</evidence>
<protein>
    <submittedName>
        <fullName evidence="1">Uncharacterized protein</fullName>
    </submittedName>
</protein>
<accession>A0A0P4W614</accession>
<organism evidence="1">
    <name type="scientific">Scylla olivacea</name>
    <name type="common">Orange mud crab</name>
    <name type="synonym">Cancer olivacea</name>
    <dbReference type="NCBI Taxonomy" id="85551"/>
    <lineage>
        <taxon>Eukaryota</taxon>
        <taxon>Metazoa</taxon>
        <taxon>Ecdysozoa</taxon>
        <taxon>Arthropoda</taxon>
        <taxon>Crustacea</taxon>
        <taxon>Multicrustacea</taxon>
        <taxon>Malacostraca</taxon>
        <taxon>Eumalacostraca</taxon>
        <taxon>Eucarida</taxon>
        <taxon>Decapoda</taxon>
        <taxon>Pleocyemata</taxon>
        <taxon>Brachyura</taxon>
        <taxon>Eubrachyura</taxon>
        <taxon>Portunoidea</taxon>
        <taxon>Portunidae</taxon>
        <taxon>Portuninae</taxon>
        <taxon>Scylla</taxon>
    </lineage>
</organism>
<dbReference type="Pfam" id="PF14868">
    <property type="entry name" value="DUF4487"/>
    <property type="match status" value="1"/>
</dbReference>
<dbReference type="PANTHER" id="PTHR16071">
    <property type="entry name" value="CHROMOSOME 1 OPEN READING FRAME 112"/>
    <property type="match status" value="1"/>
</dbReference>
<dbReference type="PANTHER" id="PTHR16071:SF2">
    <property type="entry name" value="FIGNL1-INTERACTING REGULATOR OF RECOMBINATION AND MITOSIS"/>
    <property type="match status" value="1"/>
</dbReference>
<dbReference type="InterPro" id="IPR027902">
    <property type="entry name" value="DUF4487"/>
</dbReference>